<evidence type="ECO:0000256" key="5">
    <source>
        <dbReference type="RuleBase" id="RU364010"/>
    </source>
</evidence>
<sequence length="347" mass="39622">MSINVSVLGSKQLNFTALQKALGKTQATPLKLPKIPPSSISSLLLLVDEYTKLQNSAASFVLRLEKALQEHLPSEFHKVGGKSIEDFFRTQAGEQFKQVALDQRKYQLEEAQQQFQKLVNDLHDADQQLQTYNKQNSGSLVTKSANFLIQNHQIYSEFLENMVIIVQKQNAKDFAALIDNNDDHNPFVPQSYQILEEDPLQYAIAVLYLKSKKSVASQLIRDQKHFIKEFEENYEGADEERLQALIKQKQSRTNALIQFGQAVKQEIFQMAYQIIVERTLAECQLRFGAQFQICLMVCGESNLKQMRQSIKDTMSVEDDEGMYDQDMEQDNAFLAVVLNTVIIGDIK</sequence>
<reference evidence="7" key="1">
    <citation type="submission" date="2023-06" db="EMBL/GenBank/DDBJ databases">
        <authorList>
            <person name="Kurt Z."/>
        </authorList>
    </citation>
    <scope>NUCLEOTIDE SEQUENCE</scope>
</reference>
<keyword evidence="4 5" id="KW-0406">Ion transport</keyword>
<evidence type="ECO:0000256" key="4">
    <source>
        <dbReference type="ARBA" id="ARBA00023065"/>
    </source>
</evidence>
<dbReference type="GO" id="GO:0000221">
    <property type="term" value="C:vacuolar proton-transporting V-type ATPase, V1 domain"/>
    <property type="evidence" value="ECO:0007669"/>
    <property type="project" value="TreeGrafter"/>
</dbReference>
<dbReference type="SUPFAM" id="SSF118203">
    <property type="entry name" value="Vacuolar ATP synthase subunit C"/>
    <property type="match status" value="1"/>
</dbReference>
<dbReference type="InterPro" id="IPR004907">
    <property type="entry name" value="ATPase_V1-cplx_csu"/>
</dbReference>
<keyword evidence="6" id="KW-0175">Coiled coil</keyword>
<feature type="coiled-coil region" evidence="6">
    <location>
        <begin position="101"/>
        <end position="135"/>
    </location>
</feature>
<dbReference type="EMBL" id="CATOUU010000264">
    <property type="protein sequence ID" value="CAI9922883.1"/>
    <property type="molecule type" value="Genomic_DNA"/>
</dbReference>
<dbReference type="GO" id="GO:0046961">
    <property type="term" value="F:proton-transporting ATPase activity, rotational mechanism"/>
    <property type="evidence" value="ECO:0007669"/>
    <property type="project" value="InterPro"/>
</dbReference>
<evidence type="ECO:0000256" key="2">
    <source>
        <dbReference type="ARBA" id="ARBA00022448"/>
    </source>
</evidence>
<comment type="similarity">
    <text evidence="1 5">Belongs to the V-ATPase C subunit family.</text>
</comment>
<evidence type="ECO:0000313" key="8">
    <source>
        <dbReference type="EMBL" id="CAL6066467.1"/>
    </source>
</evidence>
<dbReference type="Pfam" id="PF03223">
    <property type="entry name" value="V-ATPase_C"/>
    <property type="match status" value="1"/>
</dbReference>
<gene>
    <name evidence="7" type="ORF">HINF_LOCUS10528</name>
    <name evidence="8" type="ORF">HINF_LOCUS52378</name>
</gene>
<dbReference type="Proteomes" id="UP001642409">
    <property type="component" value="Unassembled WGS sequence"/>
</dbReference>
<evidence type="ECO:0000313" key="9">
    <source>
        <dbReference type="Proteomes" id="UP001642409"/>
    </source>
</evidence>
<evidence type="ECO:0000256" key="6">
    <source>
        <dbReference type="SAM" id="Coils"/>
    </source>
</evidence>
<dbReference type="EMBL" id="CAXDID020000261">
    <property type="protein sequence ID" value="CAL6066467.1"/>
    <property type="molecule type" value="Genomic_DNA"/>
</dbReference>
<name>A0AA86NNT8_9EUKA</name>
<dbReference type="PANTHER" id="PTHR10137">
    <property type="entry name" value="V-TYPE PROTON ATPASE SUBUNIT C"/>
    <property type="match status" value="1"/>
</dbReference>
<evidence type="ECO:0000256" key="1">
    <source>
        <dbReference type="ARBA" id="ARBA00006138"/>
    </source>
</evidence>
<proteinExistence type="inferred from homology"/>
<dbReference type="PANTHER" id="PTHR10137:SF0">
    <property type="entry name" value="V-TYPE PROTON ATPASE SUBUNIT C"/>
    <property type="match status" value="1"/>
</dbReference>
<accession>A0AA86NNT8</accession>
<comment type="subunit">
    <text evidence="5">V-ATPase is a heteromultimeric enzyme composed of a peripheral catalytic V1 complex (components A to H) attached to an integral membrane V0 proton pore complex.</text>
</comment>
<evidence type="ECO:0000313" key="7">
    <source>
        <dbReference type="EMBL" id="CAI9922883.1"/>
    </source>
</evidence>
<comment type="function">
    <text evidence="5">Subunit of the V1 complex of vacuolar(H+)-ATPase (V-ATPase), a multisubunit enzyme composed of a peripheral complex (V1) that hydrolyzes ATP and a membrane integral complex (V0) that translocates protons. V-ATPase is responsible for acidifying and maintaining the pH of intracellular compartments and in some cell types, is targeted to the plasma membrane, where it is responsible for acidifying the extracellular environment. Subunit C is necessary for the assembly of the catalytic sector of the enzyme and is likely to have a specific function in its catalytic activity.</text>
</comment>
<organism evidence="7">
    <name type="scientific">Hexamita inflata</name>
    <dbReference type="NCBI Taxonomy" id="28002"/>
    <lineage>
        <taxon>Eukaryota</taxon>
        <taxon>Metamonada</taxon>
        <taxon>Diplomonadida</taxon>
        <taxon>Hexamitidae</taxon>
        <taxon>Hexamitinae</taxon>
        <taxon>Hexamita</taxon>
    </lineage>
</organism>
<dbReference type="AlphaFoldDB" id="A0AA86NNT8"/>
<dbReference type="Gene3D" id="3.30.70.100">
    <property type="match status" value="1"/>
</dbReference>
<protein>
    <recommendedName>
        <fullName evidence="5">V-type proton ATPase subunit C</fullName>
    </recommendedName>
</protein>
<reference evidence="8 9" key="2">
    <citation type="submission" date="2024-07" db="EMBL/GenBank/DDBJ databases">
        <authorList>
            <person name="Akdeniz Z."/>
        </authorList>
    </citation>
    <scope>NUCLEOTIDE SEQUENCE [LARGE SCALE GENOMIC DNA]</scope>
</reference>
<dbReference type="InterPro" id="IPR036132">
    <property type="entry name" value="Vac_ATP_synth_c_sf"/>
</dbReference>
<comment type="caution">
    <text evidence="7">The sequence shown here is derived from an EMBL/GenBank/DDBJ whole genome shotgun (WGS) entry which is preliminary data.</text>
</comment>
<evidence type="ECO:0000256" key="3">
    <source>
        <dbReference type="ARBA" id="ARBA00022781"/>
    </source>
</evidence>
<keyword evidence="9" id="KW-1185">Reference proteome</keyword>
<keyword evidence="3 5" id="KW-0375">Hydrogen ion transport</keyword>
<keyword evidence="2 5" id="KW-0813">Transport</keyword>